<dbReference type="VEuPathDB" id="FungiDB:MPH_07633"/>
<dbReference type="EMBL" id="AHHD01000324">
    <property type="protein sequence ID" value="EKG15186.1"/>
    <property type="molecule type" value="Genomic_DNA"/>
</dbReference>
<reference evidence="2 3" key="1">
    <citation type="journal article" date="2012" name="BMC Genomics">
        <title>Tools to kill: Genome of one of the most destructive plant pathogenic fungi Macrophomina phaseolina.</title>
        <authorList>
            <person name="Islam M.S."/>
            <person name="Haque M.S."/>
            <person name="Islam M.M."/>
            <person name="Emdad E.M."/>
            <person name="Halim A."/>
            <person name="Hossen Q.M.M."/>
            <person name="Hossain M.Z."/>
            <person name="Ahmed B."/>
            <person name="Rahim S."/>
            <person name="Rahman M.S."/>
            <person name="Alam M.M."/>
            <person name="Hou S."/>
            <person name="Wan X."/>
            <person name="Saito J.A."/>
            <person name="Alam M."/>
        </authorList>
    </citation>
    <scope>NUCLEOTIDE SEQUENCE [LARGE SCALE GENOMIC DNA]</scope>
    <source>
        <strain evidence="2 3">MS6</strain>
    </source>
</reference>
<name>K2QYY4_MACPH</name>
<feature type="chain" id="PRO_5003867273" description="Secreted protein" evidence="1">
    <location>
        <begin position="17"/>
        <end position="157"/>
    </location>
</feature>
<accession>K2QYY4</accession>
<protein>
    <recommendedName>
        <fullName evidence="4">Secreted protein</fullName>
    </recommendedName>
</protein>
<dbReference type="Proteomes" id="UP000007129">
    <property type="component" value="Unassembled WGS sequence"/>
</dbReference>
<proteinExistence type="predicted"/>
<keyword evidence="1" id="KW-0732">Signal</keyword>
<sequence length="157" mass="17735">MLWYWVLVWSFSGTGAIPRTSTPHEVSFRRTLVVLELDASSSLMVVGSWCVTGPSLVRSGGIALSGSCIALDVWVFSMFLNRQRWCLEARRDNDGIGDEKFSQSQVANRRAQRNECSYAKRGDLCRIPQTRACFWREESKESLLLVPEKKKWSGLGA</sequence>
<gene>
    <name evidence="2" type="ORF">MPH_07633</name>
</gene>
<feature type="signal peptide" evidence="1">
    <location>
        <begin position="1"/>
        <end position="16"/>
    </location>
</feature>
<organism evidence="2 3">
    <name type="scientific">Macrophomina phaseolina (strain MS6)</name>
    <name type="common">Charcoal rot fungus</name>
    <dbReference type="NCBI Taxonomy" id="1126212"/>
    <lineage>
        <taxon>Eukaryota</taxon>
        <taxon>Fungi</taxon>
        <taxon>Dikarya</taxon>
        <taxon>Ascomycota</taxon>
        <taxon>Pezizomycotina</taxon>
        <taxon>Dothideomycetes</taxon>
        <taxon>Dothideomycetes incertae sedis</taxon>
        <taxon>Botryosphaeriales</taxon>
        <taxon>Botryosphaeriaceae</taxon>
        <taxon>Macrophomina</taxon>
    </lineage>
</organism>
<evidence type="ECO:0000313" key="2">
    <source>
        <dbReference type="EMBL" id="EKG15186.1"/>
    </source>
</evidence>
<evidence type="ECO:0000256" key="1">
    <source>
        <dbReference type="SAM" id="SignalP"/>
    </source>
</evidence>
<dbReference type="HOGENOM" id="CLU_1678245_0_0_1"/>
<evidence type="ECO:0000313" key="3">
    <source>
        <dbReference type="Proteomes" id="UP000007129"/>
    </source>
</evidence>
<comment type="caution">
    <text evidence="2">The sequence shown here is derived from an EMBL/GenBank/DDBJ whole genome shotgun (WGS) entry which is preliminary data.</text>
</comment>
<dbReference type="InParanoid" id="K2QYY4"/>
<evidence type="ECO:0008006" key="4">
    <source>
        <dbReference type="Google" id="ProtNLM"/>
    </source>
</evidence>
<dbReference type="AlphaFoldDB" id="K2QYY4"/>